<evidence type="ECO:0000259" key="5">
    <source>
        <dbReference type="PROSITE" id="PS51999"/>
    </source>
</evidence>
<accession>A0ABQ7ZFK4</accession>
<dbReference type="EMBL" id="JAGKQM010000015">
    <property type="protein sequence ID" value="KAH0879014.1"/>
    <property type="molecule type" value="Genomic_DNA"/>
</dbReference>
<proteinExistence type="predicted"/>
<feature type="domain" description="GRF-type" evidence="5">
    <location>
        <begin position="26"/>
        <end position="66"/>
    </location>
</feature>
<evidence type="ECO:0000313" key="6">
    <source>
        <dbReference type="EMBL" id="KAH0879014.1"/>
    </source>
</evidence>
<keyword evidence="3" id="KW-0862">Zinc</keyword>
<evidence type="ECO:0000256" key="2">
    <source>
        <dbReference type="ARBA" id="ARBA00022771"/>
    </source>
</evidence>
<organism evidence="6 7">
    <name type="scientific">Brassica napus</name>
    <name type="common">Rape</name>
    <dbReference type="NCBI Taxonomy" id="3708"/>
    <lineage>
        <taxon>Eukaryota</taxon>
        <taxon>Viridiplantae</taxon>
        <taxon>Streptophyta</taxon>
        <taxon>Embryophyta</taxon>
        <taxon>Tracheophyta</taxon>
        <taxon>Spermatophyta</taxon>
        <taxon>Magnoliopsida</taxon>
        <taxon>eudicotyledons</taxon>
        <taxon>Gunneridae</taxon>
        <taxon>Pentapetalae</taxon>
        <taxon>rosids</taxon>
        <taxon>malvids</taxon>
        <taxon>Brassicales</taxon>
        <taxon>Brassicaceae</taxon>
        <taxon>Brassiceae</taxon>
        <taxon>Brassica</taxon>
    </lineage>
</organism>
<evidence type="ECO:0000256" key="3">
    <source>
        <dbReference type="ARBA" id="ARBA00022833"/>
    </source>
</evidence>
<comment type="caution">
    <text evidence="6">The sequence shown here is derived from an EMBL/GenBank/DDBJ whole genome shotgun (WGS) entry which is preliminary data.</text>
</comment>
<keyword evidence="1" id="KW-0479">Metal-binding</keyword>
<protein>
    <recommendedName>
        <fullName evidence="5">GRF-type domain-containing protein</fullName>
    </recommendedName>
</protein>
<dbReference type="PROSITE" id="PS51999">
    <property type="entry name" value="ZF_GRF"/>
    <property type="match status" value="1"/>
</dbReference>
<dbReference type="PANTHER" id="PTHR33248">
    <property type="entry name" value="ZINC ION-BINDING PROTEIN"/>
    <property type="match status" value="1"/>
</dbReference>
<reference evidence="6 7" key="1">
    <citation type="submission" date="2021-05" db="EMBL/GenBank/DDBJ databases">
        <title>Genome Assembly of Synthetic Allotetraploid Brassica napus Reveals Homoeologous Exchanges between Subgenomes.</title>
        <authorList>
            <person name="Davis J.T."/>
        </authorList>
    </citation>
    <scope>NUCLEOTIDE SEQUENCE [LARGE SCALE GENOMIC DNA]</scope>
    <source>
        <strain evidence="7">cv. Da-Ae</strain>
        <tissue evidence="6">Seedling</tissue>
    </source>
</reference>
<keyword evidence="7" id="KW-1185">Reference proteome</keyword>
<dbReference type="Proteomes" id="UP000824890">
    <property type="component" value="Unassembled WGS sequence"/>
</dbReference>
<evidence type="ECO:0000256" key="4">
    <source>
        <dbReference type="PROSITE-ProRule" id="PRU01343"/>
    </source>
</evidence>
<dbReference type="InterPro" id="IPR010666">
    <property type="entry name" value="Znf_GRF"/>
</dbReference>
<sequence>MSSSSSNPGTYYRRGMNAERGMSKQCWCGEPSDNFTSGSATNLGKLYYCCAKRYHKRHLFKWVDECLVEEVEDIKSVISGVNRDISEVRLNVSRLENKMKT</sequence>
<evidence type="ECO:0000256" key="1">
    <source>
        <dbReference type="ARBA" id="ARBA00022723"/>
    </source>
</evidence>
<gene>
    <name evidence="6" type="ORF">HID58_066408</name>
</gene>
<keyword evidence="2 4" id="KW-0863">Zinc-finger</keyword>
<evidence type="ECO:0000313" key="7">
    <source>
        <dbReference type="Proteomes" id="UP000824890"/>
    </source>
</evidence>
<name>A0ABQ7ZFK4_BRANA</name>